<dbReference type="AlphaFoldDB" id="H8KX58"/>
<sequence length="490" mass="56041">MKKIFALVLLLSISVHTKANFDFNANCVEAYKAIVSLRLEHGKALIEKEKRERPTNAISALLENYLDFYTIFTSESHADFNRLKGNKSSRLRRLEKEDEKSPYYLFCQAEVNMQWAITRARFGEYYTSALEINRAYSYLKENRSKFPQFLPNNKDLGILNIVLGNVPSSLKTVLNTLGVNADIKTGVSLMEQALAQMPKSEYSFFYDETALYLSYVLNDVVADENAYSKAMRYLKPVSDSCLLKSFVLGFVSMKTAHNTEAISVFMSRPVSSSYTSFKHIDYLLATAKLNRMDDDAAAYFQKYLNNYQGVFNIKDSYLRMAWAALLKGDLKRYNELSDQAKSKGYSFNDKDKHALKEIEDGVPDLYLLGSRLLYDGGYYDRALSVLRAKKTTELADEKDKLEYTYRMGRIYDSLQDEAKAIQYYSQTINAGSGKQWYFAANSSLALAKIYERQNNTPKAKQYYQLCLGMKGHEYKSSIDAKAKAGLKRVK</sequence>
<proteinExistence type="predicted"/>
<protein>
    <recommendedName>
        <fullName evidence="4">Tetratricopeptide repeat protein</fullName>
    </recommendedName>
</protein>
<reference evidence="2" key="1">
    <citation type="submission" date="2012-02" db="EMBL/GenBank/DDBJ databases">
        <title>The complete genome of Solitalea canadensis DSM 3403.</title>
        <authorList>
            <consortium name="US DOE Joint Genome Institute (JGI-PGF)"/>
            <person name="Lucas S."/>
            <person name="Copeland A."/>
            <person name="Lapidus A."/>
            <person name="Glavina del Rio T."/>
            <person name="Dalin E."/>
            <person name="Tice H."/>
            <person name="Bruce D."/>
            <person name="Goodwin L."/>
            <person name="Pitluck S."/>
            <person name="Peters L."/>
            <person name="Ovchinnikova G."/>
            <person name="Lu M."/>
            <person name="Kyrpides N."/>
            <person name="Mavromatis K."/>
            <person name="Ivanova N."/>
            <person name="Brettin T."/>
            <person name="Detter J.C."/>
            <person name="Han C."/>
            <person name="Larimer F."/>
            <person name="Land M."/>
            <person name="Hauser L."/>
            <person name="Markowitz V."/>
            <person name="Cheng J.-F."/>
            <person name="Hugenholtz P."/>
            <person name="Woyke T."/>
            <person name="Wu D."/>
            <person name="Spring S."/>
            <person name="Schroeder M."/>
            <person name="Kopitz M."/>
            <person name="Brambilla E."/>
            <person name="Klenk H.-P."/>
            <person name="Eisen J.A."/>
        </authorList>
    </citation>
    <scope>NUCLEOTIDE SEQUENCE</scope>
    <source>
        <strain evidence="2">DSM 3403</strain>
    </source>
</reference>
<accession>H8KX58</accession>
<keyword evidence="1" id="KW-0732">Signal</keyword>
<feature type="signal peptide" evidence="1">
    <location>
        <begin position="1"/>
        <end position="21"/>
    </location>
</feature>
<dbReference type="SUPFAM" id="SSF48452">
    <property type="entry name" value="TPR-like"/>
    <property type="match status" value="1"/>
</dbReference>
<evidence type="ECO:0000313" key="3">
    <source>
        <dbReference type="Proteomes" id="UP000007590"/>
    </source>
</evidence>
<name>H8KX58_SOLCM</name>
<dbReference type="Proteomes" id="UP000007590">
    <property type="component" value="Chromosome"/>
</dbReference>
<dbReference type="HOGENOM" id="CLU_042651_0_0_10"/>
<evidence type="ECO:0008006" key="4">
    <source>
        <dbReference type="Google" id="ProtNLM"/>
    </source>
</evidence>
<evidence type="ECO:0000256" key="1">
    <source>
        <dbReference type="SAM" id="SignalP"/>
    </source>
</evidence>
<dbReference type="KEGG" id="scn:Solca_3380"/>
<feature type="chain" id="PRO_5003613994" description="Tetratricopeptide repeat protein" evidence="1">
    <location>
        <begin position="22"/>
        <end position="490"/>
    </location>
</feature>
<dbReference type="InterPro" id="IPR011990">
    <property type="entry name" value="TPR-like_helical_dom_sf"/>
</dbReference>
<keyword evidence="3" id="KW-1185">Reference proteome</keyword>
<dbReference type="EMBL" id="CP003349">
    <property type="protein sequence ID" value="AFD08387.1"/>
    <property type="molecule type" value="Genomic_DNA"/>
</dbReference>
<gene>
    <name evidence="2" type="ordered locus">Solca_3380</name>
</gene>
<organism evidence="2 3">
    <name type="scientific">Solitalea canadensis (strain ATCC 29591 / DSM 3403 / JCM 21819 / LMG 8368 / NBRC 15130 / NCIMB 12057 / USAM 9D)</name>
    <name type="common">Flexibacter canadensis</name>
    <dbReference type="NCBI Taxonomy" id="929556"/>
    <lineage>
        <taxon>Bacteria</taxon>
        <taxon>Pseudomonadati</taxon>
        <taxon>Bacteroidota</taxon>
        <taxon>Sphingobacteriia</taxon>
        <taxon>Sphingobacteriales</taxon>
        <taxon>Sphingobacteriaceae</taxon>
        <taxon>Solitalea</taxon>
    </lineage>
</organism>
<dbReference type="eggNOG" id="COG0457">
    <property type="taxonomic scope" value="Bacteria"/>
</dbReference>
<dbReference type="OrthoDB" id="1466726at2"/>
<dbReference type="RefSeq" id="WP_014681610.1">
    <property type="nucleotide sequence ID" value="NC_017770.1"/>
</dbReference>
<evidence type="ECO:0000313" key="2">
    <source>
        <dbReference type="EMBL" id="AFD08387.1"/>
    </source>
</evidence>
<dbReference type="Gene3D" id="1.25.40.10">
    <property type="entry name" value="Tetratricopeptide repeat domain"/>
    <property type="match status" value="1"/>
</dbReference>
<dbReference type="STRING" id="929556.Solca_3380"/>